<feature type="region of interest" description="Disordered" evidence="22">
    <location>
        <begin position="621"/>
        <end position="643"/>
    </location>
</feature>
<proteinExistence type="inferred from homology"/>
<comment type="catalytic activity">
    <reaction evidence="19">
        <text>L-threonyl-[protein] + ATP = O-phospho-L-threonyl-[protein] + ADP + H(+)</text>
        <dbReference type="Rhea" id="RHEA:46608"/>
        <dbReference type="Rhea" id="RHEA-COMP:11060"/>
        <dbReference type="Rhea" id="RHEA-COMP:11605"/>
        <dbReference type="ChEBI" id="CHEBI:15378"/>
        <dbReference type="ChEBI" id="CHEBI:30013"/>
        <dbReference type="ChEBI" id="CHEBI:30616"/>
        <dbReference type="ChEBI" id="CHEBI:61977"/>
        <dbReference type="ChEBI" id="CHEBI:456216"/>
        <dbReference type="EC" id="2.7.11.1"/>
    </reaction>
</comment>
<feature type="region of interest" description="Disordered" evidence="22">
    <location>
        <begin position="309"/>
        <end position="382"/>
    </location>
</feature>
<dbReference type="Pfam" id="PF00069">
    <property type="entry name" value="Pkinase"/>
    <property type="match status" value="1"/>
</dbReference>
<keyword evidence="8" id="KW-0723">Serine/threonine-protein kinase</keyword>
<dbReference type="Gene3D" id="1.10.510.10">
    <property type="entry name" value="Transferase(Phosphotransferase) domain 1"/>
    <property type="match status" value="1"/>
</dbReference>
<evidence type="ECO:0000256" key="13">
    <source>
        <dbReference type="ARBA" id="ARBA00022777"/>
    </source>
</evidence>
<evidence type="ECO:0000256" key="1">
    <source>
        <dbReference type="ARBA" id="ARBA00001946"/>
    </source>
</evidence>
<keyword evidence="12 21" id="KW-0547">Nucleotide-binding</keyword>
<accession>A0A267ELL4</accession>
<feature type="domain" description="Protein kinase" evidence="23">
    <location>
        <begin position="23"/>
        <end position="303"/>
    </location>
</feature>
<sequence length="654" mass="71245">RPPRQQQQKQKTRVQQRSSMNRYQTLKQLGDGTYGSVLLGTLTETSEKVAIKKMKKKFYNWDECLNLREVKSLRRLNHPNIVRLKEVVRENDYLYLIFEYMQENLYEVMKKRTKLFPEEVVRNIVWQCTDGLAYMHRMGFFHRDLKPENILCNPDHHIKLADFGLAREIRSKPPYTDYVATRWYRAPEILLRSTSYNSPIDVFAMGCIMAELYTFRPLFPGSSEIDMIFKICSVLGTPRNDDWPEGFQLAAAMNFKFPQCIATQLSSLIPNASTDGIAIMLDMLAWNPKHRPNAKDALKHAYFAASSQRLQPNAASARRQPFNNRSNGQVPIAEVSPLQQQQQQQLVQQRQESVTVPVPGAKSSRNRWAGGGQGPDAKDSFDQLMDDFDLSYSSKPKMARQHQQPLPGLSRPQQPAAKAFPAPPAANRQGATDSWMDADEDFSSFLGRPAQPPQQQQQPARGHQASYLGGGNRAHGGNPGIGGANRRESIDIDDILGSNLLGGPTSGKRVQPQMSGKPAGSDLPAMGGRRDSGKQSAGSLYKSRSRYLPGINPKSIGSNAAVDPFSMGGGSYGAGYGAQQQQPGRGGGGLGAPAAAPPAAVGQKPLAGGYVPSTFAGGGTGKGGGYGAGGRGGGGGGGGGANMRTDWAAKYLKS</sequence>
<dbReference type="InterPro" id="IPR011009">
    <property type="entry name" value="Kinase-like_dom_sf"/>
</dbReference>
<keyword evidence="18" id="KW-0966">Cell projection</keyword>
<feature type="compositionally biased region" description="Low complexity" evidence="22">
    <location>
        <begin position="339"/>
        <end position="351"/>
    </location>
</feature>
<dbReference type="GO" id="GO:0005856">
    <property type="term" value="C:cytoskeleton"/>
    <property type="evidence" value="ECO:0007669"/>
    <property type="project" value="UniProtKB-SubCell"/>
</dbReference>
<dbReference type="CDD" id="cd07830">
    <property type="entry name" value="STKc_MAK_like"/>
    <property type="match status" value="1"/>
</dbReference>
<dbReference type="SUPFAM" id="SSF56112">
    <property type="entry name" value="Protein kinase-like (PK-like)"/>
    <property type="match status" value="1"/>
</dbReference>
<feature type="binding site" evidence="21">
    <location>
        <position position="53"/>
    </location>
    <ligand>
        <name>ATP</name>
        <dbReference type="ChEBI" id="CHEBI:30616"/>
    </ligand>
</feature>
<evidence type="ECO:0000256" key="14">
    <source>
        <dbReference type="ARBA" id="ARBA00022840"/>
    </source>
</evidence>
<feature type="region of interest" description="Disordered" evidence="22">
    <location>
        <begin position="573"/>
        <end position="603"/>
    </location>
</feature>
<keyword evidence="10" id="KW-0808">Transferase</keyword>
<evidence type="ECO:0000256" key="21">
    <source>
        <dbReference type="PROSITE-ProRule" id="PRU10141"/>
    </source>
</evidence>
<evidence type="ECO:0000256" key="5">
    <source>
        <dbReference type="ARBA" id="ARBA00006485"/>
    </source>
</evidence>
<feature type="compositionally biased region" description="Low complexity" evidence="22">
    <location>
        <begin position="592"/>
        <end position="603"/>
    </location>
</feature>
<evidence type="ECO:0000313" key="24">
    <source>
        <dbReference type="EMBL" id="PAA61652.1"/>
    </source>
</evidence>
<keyword evidence="7" id="KW-0963">Cytoplasm</keyword>
<evidence type="ECO:0000256" key="6">
    <source>
        <dbReference type="ARBA" id="ARBA00012513"/>
    </source>
</evidence>
<evidence type="ECO:0000313" key="25">
    <source>
        <dbReference type="Proteomes" id="UP000215902"/>
    </source>
</evidence>
<evidence type="ECO:0000256" key="4">
    <source>
        <dbReference type="ARBA" id="ARBA00004245"/>
    </source>
</evidence>
<evidence type="ECO:0000256" key="17">
    <source>
        <dbReference type="ARBA" id="ARBA00023242"/>
    </source>
</evidence>
<evidence type="ECO:0000256" key="2">
    <source>
        <dbReference type="ARBA" id="ARBA00004123"/>
    </source>
</evidence>
<evidence type="ECO:0000256" key="8">
    <source>
        <dbReference type="ARBA" id="ARBA00022527"/>
    </source>
</evidence>
<keyword evidence="16" id="KW-0206">Cytoskeleton</keyword>
<evidence type="ECO:0000256" key="20">
    <source>
        <dbReference type="ARBA" id="ARBA00048679"/>
    </source>
</evidence>
<dbReference type="FunFam" id="3.30.200.20:FF:000071">
    <property type="entry name" value="serine/threonine-protein kinase MAK isoform X1"/>
    <property type="match status" value="1"/>
</dbReference>
<dbReference type="GO" id="GO:0005929">
    <property type="term" value="C:cilium"/>
    <property type="evidence" value="ECO:0007669"/>
    <property type="project" value="UniProtKB-SubCell"/>
</dbReference>
<dbReference type="GO" id="GO:0046872">
    <property type="term" value="F:metal ion binding"/>
    <property type="evidence" value="ECO:0007669"/>
    <property type="project" value="UniProtKB-KW"/>
</dbReference>
<evidence type="ECO:0000256" key="7">
    <source>
        <dbReference type="ARBA" id="ARBA00022490"/>
    </source>
</evidence>
<dbReference type="Proteomes" id="UP000215902">
    <property type="component" value="Unassembled WGS sequence"/>
</dbReference>
<dbReference type="PROSITE" id="PS50011">
    <property type="entry name" value="PROTEIN_KINASE_DOM"/>
    <property type="match status" value="1"/>
</dbReference>
<comment type="cofactor">
    <cofactor evidence="1">
        <name>Mg(2+)</name>
        <dbReference type="ChEBI" id="CHEBI:18420"/>
    </cofactor>
</comment>
<comment type="catalytic activity">
    <reaction evidence="20">
        <text>L-seryl-[protein] + ATP = O-phospho-L-seryl-[protein] + ADP + H(+)</text>
        <dbReference type="Rhea" id="RHEA:17989"/>
        <dbReference type="Rhea" id="RHEA-COMP:9863"/>
        <dbReference type="Rhea" id="RHEA-COMP:11604"/>
        <dbReference type="ChEBI" id="CHEBI:15378"/>
        <dbReference type="ChEBI" id="CHEBI:29999"/>
        <dbReference type="ChEBI" id="CHEBI:30616"/>
        <dbReference type="ChEBI" id="CHEBI:83421"/>
        <dbReference type="ChEBI" id="CHEBI:456216"/>
        <dbReference type="EC" id="2.7.11.1"/>
    </reaction>
</comment>
<dbReference type="Gene3D" id="3.30.200.20">
    <property type="entry name" value="Phosphorylase Kinase, domain 1"/>
    <property type="match status" value="1"/>
</dbReference>
<reference evidence="24 25" key="1">
    <citation type="submission" date="2017-06" db="EMBL/GenBank/DDBJ databases">
        <title>A platform for efficient transgenesis in Macrostomum lignano, a flatworm model organism for stem cell research.</title>
        <authorList>
            <person name="Berezikov E."/>
        </authorList>
    </citation>
    <scope>NUCLEOTIDE SEQUENCE [LARGE SCALE GENOMIC DNA]</scope>
    <source>
        <strain evidence="24">DV1</strain>
        <tissue evidence="24">Whole organism</tissue>
    </source>
</reference>
<dbReference type="SMART" id="SM00220">
    <property type="entry name" value="S_TKc"/>
    <property type="match status" value="1"/>
</dbReference>
<dbReference type="PANTHER" id="PTHR24055">
    <property type="entry name" value="MITOGEN-ACTIVATED PROTEIN KINASE"/>
    <property type="match status" value="1"/>
</dbReference>
<comment type="similarity">
    <text evidence="5">Belongs to the protein kinase superfamily. CMGC Ser/Thr protein kinase family. CDC2/CDKX subfamily.</text>
</comment>
<dbReference type="GO" id="GO:0004674">
    <property type="term" value="F:protein serine/threonine kinase activity"/>
    <property type="evidence" value="ECO:0007669"/>
    <property type="project" value="UniProtKB-KW"/>
</dbReference>
<protein>
    <recommendedName>
        <fullName evidence="6">non-specific serine/threonine protein kinase</fullName>
        <ecNumber evidence="6">2.7.11.1</ecNumber>
    </recommendedName>
</protein>
<keyword evidence="25" id="KW-1185">Reference proteome</keyword>
<keyword evidence="17" id="KW-0539">Nucleus</keyword>
<keyword evidence="9" id="KW-0597">Phosphoprotein</keyword>
<dbReference type="PROSITE" id="PS00107">
    <property type="entry name" value="PROTEIN_KINASE_ATP"/>
    <property type="match status" value="1"/>
</dbReference>
<evidence type="ECO:0000256" key="11">
    <source>
        <dbReference type="ARBA" id="ARBA00022723"/>
    </source>
</evidence>
<dbReference type="STRING" id="282301.A0A267ELL4"/>
<evidence type="ECO:0000256" key="16">
    <source>
        <dbReference type="ARBA" id="ARBA00023212"/>
    </source>
</evidence>
<dbReference type="GO" id="GO:0005524">
    <property type="term" value="F:ATP binding"/>
    <property type="evidence" value="ECO:0007669"/>
    <property type="project" value="UniProtKB-UniRule"/>
</dbReference>
<comment type="caution">
    <text evidence="24">The sequence shown here is derived from an EMBL/GenBank/DDBJ whole genome shotgun (WGS) entry which is preliminary data.</text>
</comment>
<evidence type="ECO:0000256" key="19">
    <source>
        <dbReference type="ARBA" id="ARBA00047899"/>
    </source>
</evidence>
<dbReference type="EC" id="2.7.11.1" evidence="6"/>
<dbReference type="InterPro" id="IPR050117">
    <property type="entry name" value="MAPK"/>
</dbReference>
<organism evidence="24 25">
    <name type="scientific">Macrostomum lignano</name>
    <dbReference type="NCBI Taxonomy" id="282301"/>
    <lineage>
        <taxon>Eukaryota</taxon>
        <taxon>Metazoa</taxon>
        <taxon>Spiralia</taxon>
        <taxon>Lophotrochozoa</taxon>
        <taxon>Platyhelminthes</taxon>
        <taxon>Rhabditophora</taxon>
        <taxon>Macrostomorpha</taxon>
        <taxon>Macrostomida</taxon>
        <taxon>Macrostomidae</taxon>
        <taxon>Macrostomum</taxon>
    </lineage>
</organism>
<feature type="non-terminal residue" evidence="24">
    <location>
        <position position="1"/>
    </location>
</feature>
<keyword evidence="11" id="KW-0479">Metal-binding</keyword>
<evidence type="ECO:0000256" key="22">
    <source>
        <dbReference type="SAM" id="MobiDB-lite"/>
    </source>
</evidence>
<keyword evidence="15" id="KW-0460">Magnesium</keyword>
<feature type="region of interest" description="Disordered" evidence="22">
    <location>
        <begin position="395"/>
        <end position="555"/>
    </location>
</feature>
<dbReference type="EMBL" id="NIVC01002009">
    <property type="protein sequence ID" value="PAA61652.1"/>
    <property type="molecule type" value="Genomic_DNA"/>
</dbReference>
<evidence type="ECO:0000256" key="15">
    <source>
        <dbReference type="ARBA" id="ARBA00022842"/>
    </source>
</evidence>
<dbReference type="FunFam" id="1.10.510.10:FF:000104">
    <property type="entry name" value="serine/threonine-protein kinase MAK isoform X1"/>
    <property type="match status" value="1"/>
</dbReference>
<evidence type="ECO:0000256" key="12">
    <source>
        <dbReference type="ARBA" id="ARBA00022741"/>
    </source>
</evidence>
<gene>
    <name evidence="24" type="ORF">BOX15_Mlig002257g1</name>
</gene>
<dbReference type="OrthoDB" id="2158884at2759"/>
<dbReference type="InterPro" id="IPR000719">
    <property type="entry name" value="Prot_kinase_dom"/>
</dbReference>
<evidence type="ECO:0000259" key="23">
    <source>
        <dbReference type="PROSITE" id="PS50011"/>
    </source>
</evidence>
<dbReference type="InterPro" id="IPR008271">
    <property type="entry name" value="Ser/Thr_kinase_AS"/>
</dbReference>
<keyword evidence="13" id="KW-0418">Kinase</keyword>
<name>A0A267ELL4_9PLAT</name>
<dbReference type="InterPro" id="IPR017441">
    <property type="entry name" value="Protein_kinase_ATP_BS"/>
</dbReference>
<dbReference type="PROSITE" id="PS00108">
    <property type="entry name" value="PROTEIN_KINASE_ST"/>
    <property type="match status" value="1"/>
</dbReference>
<feature type="compositionally biased region" description="Gly residues" evidence="22">
    <location>
        <begin position="621"/>
        <end position="641"/>
    </location>
</feature>
<dbReference type="GO" id="GO:0005634">
    <property type="term" value="C:nucleus"/>
    <property type="evidence" value="ECO:0007669"/>
    <property type="project" value="UniProtKB-SubCell"/>
</dbReference>
<evidence type="ECO:0000256" key="9">
    <source>
        <dbReference type="ARBA" id="ARBA00022553"/>
    </source>
</evidence>
<evidence type="ECO:0000256" key="10">
    <source>
        <dbReference type="ARBA" id="ARBA00022679"/>
    </source>
</evidence>
<keyword evidence="14 21" id="KW-0067">ATP-binding</keyword>
<evidence type="ECO:0000256" key="3">
    <source>
        <dbReference type="ARBA" id="ARBA00004138"/>
    </source>
</evidence>
<evidence type="ECO:0000256" key="18">
    <source>
        <dbReference type="ARBA" id="ARBA00023273"/>
    </source>
</evidence>
<dbReference type="AlphaFoldDB" id="A0A267ELL4"/>
<comment type="subcellular location">
    <subcellularLocation>
        <location evidence="3">Cell projection</location>
        <location evidence="3">Cilium</location>
    </subcellularLocation>
    <subcellularLocation>
        <location evidence="4">Cytoplasm</location>
        <location evidence="4">Cytoskeleton</location>
    </subcellularLocation>
    <subcellularLocation>
        <location evidence="2">Nucleus</location>
    </subcellularLocation>
</comment>
<feature type="compositionally biased region" description="Gly residues" evidence="22">
    <location>
        <begin position="468"/>
        <end position="483"/>
    </location>
</feature>